<protein>
    <submittedName>
        <fullName evidence="11">Right-handed parallel beta-helix repeat-containing protein</fullName>
    </submittedName>
</protein>
<dbReference type="EMBL" id="JANUHC010000006">
    <property type="protein sequence ID" value="MCS0631317.1"/>
    <property type="molecule type" value="Genomic_DNA"/>
</dbReference>
<dbReference type="RefSeq" id="WP_259450390.1">
    <property type="nucleotide sequence ID" value="NZ_CP119520.1"/>
</dbReference>
<comment type="cofactor">
    <cofactor evidence="1">
        <name>Ca(2+)</name>
        <dbReference type="ChEBI" id="CHEBI:29108"/>
    </cofactor>
</comment>
<dbReference type="Gene3D" id="2.160.20.10">
    <property type="entry name" value="Single-stranded right-handed beta-helix, Pectin lyase-like"/>
    <property type="match status" value="1"/>
</dbReference>
<dbReference type="InterPro" id="IPR011459">
    <property type="entry name" value="DUF1565"/>
</dbReference>
<evidence type="ECO:0000259" key="9">
    <source>
        <dbReference type="Pfam" id="PF07602"/>
    </source>
</evidence>
<evidence type="ECO:0000313" key="12">
    <source>
        <dbReference type="Proteomes" id="UP001165263"/>
    </source>
</evidence>
<keyword evidence="12" id="KW-1185">Reference proteome</keyword>
<dbReference type="InterPro" id="IPR052052">
    <property type="entry name" value="Polysaccharide_Lyase_9"/>
</dbReference>
<keyword evidence="5" id="KW-0732">Signal</keyword>
<keyword evidence="7" id="KW-0456">Lyase</keyword>
<name>A0ABT2C1R1_9BURK</name>
<organism evidence="11 12">
    <name type="scientific">Telluria mixta</name>
    <dbReference type="NCBI Taxonomy" id="34071"/>
    <lineage>
        <taxon>Bacteria</taxon>
        <taxon>Pseudomonadati</taxon>
        <taxon>Pseudomonadota</taxon>
        <taxon>Betaproteobacteria</taxon>
        <taxon>Burkholderiales</taxon>
        <taxon>Oxalobacteraceae</taxon>
        <taxon>Telluria group</taxon>
        <taxon>Telluria</taxon>
    </lineage>
</organism>
<dbReference type="SMART" id="SM00710">
    <property type="entry name" value="PbH1"/>
    <property type="match status" value="4"/>
</dbReference>
<sequence length="395" mass="40939">MTETTPFDKPCRVPDVHRARARGDLWLPVAARGVSLLGLAVLLASCADTRQLYVSPHGADSNPGTKDEPFLTIGRADAAAAPGYTIHVAPGEYKVSAPGPDSAGIDTLRSGTPSARLKFVSDVRWGAKIIVSGTGIAWHSKGNYVDIEGFDISGTGRHGILADGTNLTIANNFIHDLTVSGGCTGNGGAAIDTNGGAGKVLIKGNVVRNIGYSMIGKCNTVQGIYIANPKNTVVDNIVSGVALAGIQQWHGATDSTIMHNTVFRCKIGILIGGGDAGTLPNGSENNYVANNIVYDNITYGIIEGGKVGANNRYIDNLVYLSGTNVHAAGHISGTISADPEFVNYQADGTGDYRLQKTSPAIRKSVESPVSPDVASASAHDTRVELGAYSSGAAGH</sequence>
<accession>A0ABT2C1R1</accession>
<evidence type="ECO:0000256" key="7">
    <source>
        <dbReference type="ARBA" id="ARBA00023239"/>
    </source>
</evidence>
<dbReference type="SUPFAM" id="SSF51126">
    <property type="entry name" value="Pectin lyase-like"/>
    <property type="match status" value="1"/>
</dbReference>
<dbReference type="InterPro" id="IPR039448">
    <property type="entry name" value="Beta_helix"/>
</dbReference>
<evidence type="ECO:0000256" key="1">
    <source>
        <dbReference type="ARBA" id="ARBA00001913"/>
    </source>
</evidence>
<proteinExistence type="inferred from homology"/>
<comment type="similarity">
    <text evidence="8">Belongs to the polysaccharide lyase 9 family.</text>
</comment>
<evidence type="ECO:0000256" key="8">
    <source>
        <dbReference type="ARBA" id="ARBA00038263"/>
    </source>
</evidence>
<dbReference type="Pfam" id="PF13229">
    <property type="entry name" value="Beta_helix"/>
    <property type="match status" value="1"/>
</dbReference>
<evidence type="ECO:0000256" key="4">
    <source>
        <dbReference type="ARBA" id="ARBA00022723"/>
    </source>
</evidence>
<keyword evidence="4" id="KW-0479">Metal-binding</keyword>
<keyword evidence="3" id="KW-0964">Secreted</keyword>
<evidence type="ECO:0000259" key="10">
    <source>
        <dbReference type="Pfam" id="PF13229"/>
    </source>
</evidence>
<evidence type="ECO:0000256" key="6">
    <source>
        <dbReference type="ARBA" id="ARBA00022837"/>
    </source>
</evidence>
<evidence type="ECO:0000256" key="2">
    <source>
        <dbReference type="ARBA" id="ARBA00004613"/>
    </source>
</evidence>
<reference evidence="11" key="1">
    <citation type="submission" date="2022-08" db="EMBL/GenBank/DDBJ databases">
        <title>Reclassification of Massilia species as members of the genera Telluria, Duganella, Pseudoduganella, Mokoshia gen. nov. and Zemynaea gen. nov. using orthogonal and non-orthogonal genome-based approaches.</title>
        <authorList>
            <person name="Bowman J.P."/>
        </authorList>
    </citation>
    <scope>NUCLEOTIDE SEQUENCE</scope>
    <source>
        <strain evidence="11">LMG 11547</strain>
    </source>
</reference>
<feature type="domain" description="Right handed beta helix" evidence="10">
    <location>
        <begin position="135"/>
        <end position="306"/>
    </location>
</feature>
<comment type="caution">
    <text evidence="11">The sequence shown here is derived from an EMBL/GenBank/DDBJ whole genome shotgun (WGS) entry which is preliminary data.</text>
</comment>
<dbReference type="PANTHER" id="PTHR40088:SF1">
    <property type="entry name" value="PECTATE LYASE PEL9"/>
    <property type="match status" value="1"/>
</dbReference>
<dbReference type="PANTHER" id="PTHR40088">
    <property type="entry name" value="PECTATE LYASE (EUROFUNG)"/>
    <property type="match status" value="1"/>
</dbReference>
<gene>
    <name evidence="11" type="ORF">NX786_18470</name>
</gene>
<evidence type="ECO:0000256" key="5">
    <source>
        <dbReference type="ARBA" id="ARBA00022729"/>
    </source>
</evidence>
<dbReference type="InterPro" id="IPR006626">
    <property type="entry name" value="PbH1"/>
</dbReference>
<keyword evidence="6" id="KW-0106">Calcium</keyword>
<dbReference type="InterPro" id="IPR012334">
    <property type="entry name" value="Pectin_lyas_fold"/>
</dbReference>
<evidence type="ECO:0000256" key="3">
    <source>
        <dbReference type="ARBA" id="ARBA00022525"/>
    </source>
</evidence>
<dbReference type="Pfam" id="PF07602">
    <property type="entry name" value="DUF1565"/>
    <property type="match status" value="1"/>
</dbReference>
<evidence type="ECO:0000313" key="11">
    <source>
        <dbReference type="EMBL" id="MCS0631317.1"/>
    </source>
</evidence>
<dbReference type="Proteomes" id="UP001165263">
    <property type="component" value="Unassembled WGS sequence"/>
</dbReference>
<comment type="subcellular location">
    <subcellularLocation>
        <location evidence="2">Secreted</location>
    </subcellularLocation>
</comment>
<feature type="domain" description="DUF1565" evidence="9">
    <location>
        <begin position="58"/>
        <end position="96"/>
    </location>
</feature>
<dbReference type="InterPro" id="IPR011050">
    <property type="entry name" value="Pectin_lyase_fold/virulence"/>
</dbReference>